<proteinExistence type="predicted"/>
<dbReference type="KEGG" id="ang:An14g05680"/>
<sequence>MHGSKRDRLKSAKQKLLGACMSENWTWGWAWLAETPKSGHTAMPRPRLTTNMQAVRQAGRQADRLEDEESRPDGEQGPGSLLAFPRMVTSGGGPASTRGIYLGGFFVPLVSIAAISSEDELVNISWVVDWSRRVPLFSY</sequence>
<protein>
    <submittedName>
        <fullName evidence="2">Uncharacterized protein</fullName>
    </submittedName>
</protein>
<dbReference type="VEuPathDB" id="FungiDB:An14g05680"/>
<reference evidence="2" key="2">
    <citation type="submission" date="2025-08" db="UniProtKB">
        <authorList>
            <consortium name="RefSeq"/>
        </authorList>
    </citation>
    <scope>IDENTIFICATION</scope>
</reference>
<dbReference type="RefSeq" id="XP_059602372.1">
    <property type="nucleotide sequence ID" value="XM_059744307.1"/>
</dbReference>
<evidence type="ECO:0000256" key="1">
    <source>
        <dbReference type="SAM" id="MobiDB-lite"/>
    </source>
</evidence>
<evidence type="ECO:0000313" key="2">
    <source>
        <dbReference type="RefSeq" id="XP_059602372.1"/>
    </source>
</evidence>
<reference evidence="2" key="1">
    <citation type="submission" date="2025-02" db="EMBL/GenBank/DDBJ databases">
        <authorList>
            <consortium name="NCBI Genome Project"/>
        </authorList>
    </citation>
    <scope>NUCLEOTIDE SEQUENCE</scope>
</reference>
<name>A0AAJ8BS54_ASPNG</name>
<gene>
    <name evidence="2" type="ORF">An14g05680</name>
</gene>
<dbReference type="GeneID" id="84593034"/>
<organism evidence="2">
    <name type="scientific">Aspergillus niger</name>
    <dbReference type="NCBI Taxonomy" id="5061"/>
    <lineage>
        <taxon>Eukaryota</taxon>
        <taxon>Fungi</taxon>
        <taxon>Dikarya</taxon>
        <taxon>Ascomycota</taxon>
        <taxon>Pezizomycotina</taxon>
        <taxon>Eurotiomycetes</taxon>
        <taxon>Eurotiomycetidae</taxon>
        <taxon>Eurotiales</taxon>
        <taxon>Aspergillaceae</taxon>
        <taxon>Aspergillus</taxon>
        <taxon>Aspergillus subgen. Circumdati</taxon>
    </lineage>
</organism>
<dbReference type="AlphaFoldDB" id="A0AAJ8BS54"/>
<feature type="region of interest" description="Disordered" evidence="1">
    <location>
        <begin position="40"/>
        <end position="88"/>
    </location>
</feature>
<accession>A0AAJ8BS54</accession>